<dbReference type="GO" id="GO:0006915">
    <property type="term" value="P:apoptotic process"/>
    <property type="evidence" value="ECO:0007669"/>
    <property type="project" value="Ensembl"/>
</dbReference>
<comment type="similarity">
    <text evidence="2 5">Belongs to the calycin superfamily. Lipocalin family.</text>
</comment>
<dbReference type="InterPro" id="IPR022272">
    <property type="entry name" value="Lipocalin_CS"/>
</dbReference>
<dbReference type="Gene3D" id="2.40.128.20">
    <property type="match status" value="1"/>
</dbReference>
<dbReference type="InterPro" id="IPR000566">
    <property type="entry name" value="Lipocln_cytosolic_FA-bd_dom"/>
</dbReference>
<keyword evidence="6" id="KW-0732">Signal</keyword>
<evidence type="ECO:0000256" key="4">
    <source>
        <dbReference type="ARBA" id="ARBA00023157"/>
    </source>
</evidence>
<feature type="chain" id="PRO_5030051874" evidence="6">
    <location>
        <begin position="20"/>
        <end position="244"/>
    </location>
</feature>
<reference evidence="8" key="3">
    <citation type="submission" date="2025-09" db="UniProtKB">
        <authorList>
            <consortium name="Ensembl"/>
        </authorList>
    </citation>
    <scope>IDENTIFICATION</scope>
</reference>
<proteinExistence type="inferred from homology"/>
<feature type="domain" description="Lipocalin/cytosolic fatty-acid binding" evidence="7">
    <location>
        <begin position="73"/>
        <end position="202"/>
    </location>
</feature>
<evidence type="ECO:0000256" key="1">
    <source>
        <dbReference type="ARBA" id="ARBA00004613"/>
    </source>
</evidence>
<dbReference type="Bgee" id="ENSMFAG00000042306">
    <property type="expression patterns" value="Expressed in liver and 1 other cell type or tissue"/>
</dbReference>
<evidence type="ECO:0000256" key="5">
    <source>
        <dbReference type="RuleBase" id="RU003695"/>
    </source>
</evidence>
<dbReference type="PANTHER" id="PTHR11430">
    <property type="entry name" value="LIPOCALIN"/>
    <property type="match status" value="1"/>
</dbReference>
<evidence type="ECO:0000313" key="9">
    <source>
        <dbReference type="Proteomes" id="UP000233100"/>
    </source>
</evidence>
<dbReference type="CDD" id="cd19416">
    <property type="entry name" value="lipocalin_beta-LG-like"/>
    <property type="match status" value="1"/>
</dbReference>
<gene>
    <name evidence="8" type="primary">PAEP</name>
</gene>
<evidence type="ECO:0000313" key="8">
    <source>
        <dbReference type="Ensembl" id="ENSMFAP00000030229.2"/>
    </source>
</evidence>
<keyword evidence="4" id="KW-1015">Disulfide bond</keyword>
<dbReference type="PROSITE" id="PS00213">
    <property type="entry name" value="LIPOCALIN"/>
    <property type="match status" value="1"/>
</dbReference>
<dbReference type="Pfam" id="PF00061">
    <property type="entry name" value="Lipocalin"/>
    <property type="match status" value="1"/>
</dbReference>
<comment type="subcellular location">
    <subcellularLocation>
        <location evidence="1">Secreted</location>
    </subcellularLocation>
</comment>
<sequence>MARLWAGLLSALLLHKALRAHTASASLSLKSSEPPRAAAMPCLLLTLGVALVCSVQATDMPQTKQNLELPKLAGTWHSMAMATNNVSLMVTVKSALRVHVTLLWPTPEDHLEIVLHRWENNSCVEKKVLGEKTENPKKFKINYMGANEAMLLDTDYGNFLFLCLTDTTTRIQCLMCQYLARVLVEDDEIMKGFIRAFRPLHKRLWYLLDLRKTEALGLLCPQLSLLSLTPPLSALLPQSRAISR</sequence>
<feature type="signal peptide" evidence="6">
    <location>
        <begin position="1"/>
        <end position="19"/>
    </location>
</feature>
<accession>A0A2K5VZH0</accession>
<reference evidence="8" key="2">
    <citation type="submission" date="2025-08" db="UniProtKB">
        <authorList>
            <consortium name="Ensembl"/>
        </authorList>
    </citation>
    <scope>IDENTIFICATION</scope>
</reference>
<organism evidence="8 9">
    <name type="scientific">Macaca fascicularis</name>
    <name type="common">Crab-eating macaque</name>
    <name type="synonym">Cynomolgus monkey</name>
    <dbReference type="NCBI Taxonomy" id="9541"/>
    <lineage>
        <taxon>Eukaryota</taxon>
        <taxon>Metazoa</taxon>
        <taxon>Chordata</taxon>
        <taxon>Craniata</taxon>
        <taxon>Vertebrata</taxon>
        <taxon>Euteleostomi</taxon>
        <taxon>Mammalia</taxon>
        <taxon>Eutheria</taxon>
        <taxon>Euarchontoglires</taxon>
        <taxon>Primates</taxon>
        <taxon>Haplorrhini</taxon>
        <taxon>Catarrhini</taxon>
        <taxon>Cercopithecidae</taxon>
        <taxon>Cercopithecinae</taxon>
        <taxon>Macaca</taxon>
    </lineage>
</organism>
<evidence type="ECO:0000259" key="7">
    <source>
        <dbReference type="Pfam" id="PF00061"/>
    </source>
</evidence>
<reference evidence="8 9" key="1">
    <citation type="submission" date="2013-03" db="EMBL/GenBank/DDBJ databases">
        <authorList>
            <person name="Warren W."/>
            <person name="Wilson R.K."/>
        </authorList>
    </citation>
    <scope>NUCLEOTIDE SEQUENCE</scope>
</reference>
<dbReference type="InterPro" id="IPR002447">
    <property type="entry name" value="Blactoglobulin"/>
</dbReference>
<evidence type="ECO:0000256" key="3">
    <source>
        <dbReference type="ARBA" id="ARBA00022525"/>
    </source>
</evidence>
<dbReference type="InterPro" id="IPR012674">
    <property type="entry name" value="Calycin"/>
</dbReference>
<dbReference type="GO" id="GO:2000359">
    <property type="term" value="P:regulation of binding of sperm to zona pellucida"/>
    <property type="evidence" value="ECO:0007669"/>
    <property type="project" value="Ensembl"/>
</dbReference>
<dbReference type="PANTHER" id="PTHR11430:SF117">
    <property type="entry name" value="GLYCODELIN"/>
    <property type="match status" value="1"/>
</dbReference>
<keyword evidence="3" id="KW-0964">Secreted</keyword>
<dbReference type="Ensembl" id="ENSMFAT00000004434.2">
    <property type="protein sequence ID" value="ENSMFAP00000030229.2"/>
    <property type="gene ID" value="ENSMFAG00000042306.2"/>
</dbReference>
<name>A0A2K5VZH0_MACFA</name>
<dbReference type="SUPFAM" id="SSF50814">
    <property type="entry name" value="Lipocalins"/>
    <property type="match status" value="1"/>
</dbReference>
<dbReference type="STRING" id="9541.ENSMFAP00000030229"/>
<dbReference type="GO" id="GO:1902491">
    <property type="term" value="P:negative regulation of sperm capacitation"/>
    <property type="evidence" value="ECO:0007669"/>
    <property type="project" value="Ensembl"/>
</dbReference>
<dbReference type="GeneTree" id="ENSGT01050000244868"/>
<dbReference type="Proteomes" id="UP000233100">
    <property type="component" value="Chromosome 15"/>
</dbReference>
<evidence type="ECO:0000256" key="6">
    <source>
        <dbReference type="SAM" id="SignalP"/>
    </source>
</evidence>
<dbReference type="GO" id="GO:0032725">
    <property type="term" value="P:positive regulation of granulocyte macrophage colony-stimulating factor production"/>
    <property type="evidence" value="ECO:0007669"/>
    <property type="project" value="Ensembl"/>
</dbReference>
<dbReference type="InterPro" id="IPR002345">
    <property type="entry name" value="Lipocalin"/>
</dbReference>
<dbReference type="AlphaFoldDB" id="A0A2K5VZH0"/>
<evidence type="ECO:0000256" key="2">
    <source>
        <dbReference type="ARBA" id="ARBA00006889"/>
    </source>
</evidence>
<dbReference type="VEuPathDB" id="HostDB:ENSMFAG00000042306"/>
<keyword evidence="9" id="KW-1185">Reference proteome</keyword>
<dbReference type="GO" id="GO:0036094">
    <property type="term" value="F:small molecule binding"/>
    <property type="evidence" value="ECO:0007669"/>
    <property type="project" value="InterPro"/>
</dbReference>
<protein>
    <submittedName>
        <fullName evidence="8">Progestagen associated endometrial protein</fullName>
    </submittedName>
</protein>
<dbReference type="GO" id="GO:0005576">
    <property type="term" value="C:extracellular region"/>
    <property type="evidence" value="ECO:0007669"/>
    <property type="project" value="UniProtKB-SubCell"/>
</dbReference>
<dbReference type="PRINTS" id="PR01172">
    <property type="entry name" value="BLCTOGLOBULN"/>
</dbReference>